<evidence type="ECO:0000313" key="2">
    <source>
        <dbReference type="Proteomes" id="UP000494261"/>
    </source>
</evidence>
<sequence length="175" mass="19072">MSDFVSITVDDSQLQAALQRLEHAGVDLSPAMRKIAQALHKVTEDNFAAEGRPKWTPLAEATKHARLGGKKTYKKNGELTAAAQRRQDAGFRILQHTGDLAGNISTDYDSTQAVVGSNKEYAAIHQFGGMAGRGRKVEIPARPYLPLTTDGDLQPEAREEVLDTILRHLKRAAGV</sequence>
<name>A0A6P2SN99_9BURK</name>
<gene>
    <name evidence="1" type="ORF">BLA13014_07375</name>
</gene>
<protein>
    <submittedName>
        <fullName evidence="1">Putative phage Mu G virion morphogenesis protein</fullName>
    </submittedName>
</protein>
<dbReference type="Proteomes" id="UP000494261">
    <property type="component" value="Unassembled WGS sequence"/>
</dbReference>
<dbReference type="InterPro" id="IPR006522">
    <property type="entry name" value="Phage_virion_morphogenesis"/>
</dbReference>
<dbReference type="Pfam" id="PF05069">
    <property type="entry name" value="Phage_tail_S"/>
    <property type="match status" value="1"/>
</dbReference>
<dbReference type="EMBL" id="CABVQC010000082">
    <property type="protein sequence ID" value="VWC47118.1"/>
    <property type="molecule type" value="Genomic_DNA"/>
</dbReference>
<accession>A0A6P2SN99</accession>
<proteinExistence type="predicted"/>
<dbReference type="NCBIfam" id="TIGR01635">
    <property type="entry name" value="tail_comp_S"/>
    <property type="match status" value="1"/>
</dbReference>
<dbReference type="RefSeq" id="WP_175026115.1">
    <property type="nucleotide sequence ID" value="NZ_CABVQC010000082.1"/>
</dbReference>
<dbReference type="AlphaFoldDB" id="A0A6P2SN99"/>
<evidence type="ECO:0000313" key="1">
    <source>
        <dbReference type="EMBL" id="VWC47118.1"/>
    </source>
</evidence>
<organism evidence="1 2">
    <name type="scientific">Burkholderia aenigmatica</name>
    <dbReference type="NCBI Taxonomy" id="2015348"/>
    <lineage>
        <taxon>Bacteria</taxon>
        <taxon>Pseudomonadati</taxon>
        <taxon>Pseudomonadota</taxon>
        <taxon>Betaproteobacteria</taxon>
        <taxon>Burkholderiales</taxon>
        <taxon>Burkholderiaceae</taxon>
        <taxon>Burkholderia</taxon>
        <taxon>Burkholderia cepacia complex</taxon>
    </lineage>
</organism>
<reference evidence="1 2" key="1">
    <citation type="submission" date="2019-09" db="EMBL/GenBank/DDBJ databases">
        <authorList>
            <person name="Depoorter E."/>
        </authorList>
    </citation>
    <scope>NUCLEOTIDE SEQUENCE [LARGE SCALE GENOMIC DNA]</scope>
    <source>
        <strain evidence="1">LMG 13014</strain>
    </source>
</reference>